<feature type="compositionally biased region" description="Basic and acidic residues" evidence="1">
    <location>
        <begin position="60"/>
        <end position="76"/>
    </location>
</feature>
<accession>H1VXF9</accession>
<reference evidence="3" key="1">
    <citation type="journal article" date="2012" name="Nat. Genet.">
        <title>Lifestyle transitions in plant pathogenic Colletotrichum fungi deciphered by genome and transcriptome analyses.</title>
        <authorList>
            <person name="O'Connell R.J."/>
            <person name="Thon M.R."/>
            <person name="Hacquard S."/>
            <person name="Amyotte S.G."/>
            <person name="Kleemann J."/>
            <person name="Torres M.F."/>
            <person name="Damm U."/>
            <person name="Buiate E.A."/>
            <person name="Epstein L."/>
            <person name="Alkan N."/>
            <person name="Altmueller J."/>
            <person name="Alvarado-Balderrama L."/>
            <person name="Bauser C.A."/>
            <person name="Becker C."/>
            <person name="Birren B.W."/>
            <person name="Chen Z."/>
            <person name="Choi J."/>
            <person name="Crouch J.A."/>
            <person name="Duvick J.P."/>
            <person name="Farman M.A."/>
            <person name="Gan P."/>
            <person name="Heiman D."/>
            <person name="Henrissat B."/>
            <person name="Howard R.J."/>
            <person name="Kabbage M."/>
            <person name="Koch C."/>
            <person name="Kracher B."/>
            <person name="Kubo Y."/>
            <person name="Law A.D."/>
            <person name="Lebrun M.-H."/>
            <person name="Lee Y.-H."/>
            <person name="Miyara I."/>
            <person name="Moore N."/>
            <person name="Neumann U."/>
            <person name="Nordstroem K."/>
            <person name="Panaccione D.G."/>
            <person name="Panstruga R."/>
            <person name="Place M."/>
            <person name="Proctor R.H."/>
            <person name="Prusky D."/>
            <person name="Rech G."/>
            <person name="Reinhardt R."/>
            <person name="Rollins J.A."/>
            <person name="Rounsley S."/>
            <person name="Schardl C.L."/>
            <person name="Schwartz D.C."/>
            <person name="Shenoy N."/>
            <person name="Shirasu K."/>
            <person name="Sikhakolli U.R."/>
            <person name="Stueber K."/>
            <person name="Sukno S.A."/>
            <person name="Sweigard J.A."/>
            <person name="Takano Y."/>
            <person name="Takahara H."/>
            <person name="Trail F."/>
            <person name="van der Does H.C."/>
            <person name="Voll L.M."/>
            <person name="Will I."/>
            <person name="Young S."/>
            <person name="Zeng Q."/>
            <person name="Zhang J."/>
            <person name="Zhou S."/>
            <person name="Dickman M.B."/>
            <person name="Schulze-Lefert P."/>
            <person name="Ver Loren van Themaat E."/>
            <person name="Ma L.-J."/>
            <person name="Vaillancourt L.J."/>
        </authorList>
    </citation>
    <scope>NUCLEOTIDE SEQUENCE [LARGE SCALE GENOMIC DNA]</scope>
    <source>
        <strain evidence="3">IMI 349063</strain>
    </source>
</reference>
<feature type="compositionally biased region" description="Polar residues" evidence="1">
    <location>
        <begin position="43"/>
        <end position="59"/>
    </location>
</feature>
<dbReference type="Proteomes" id="UP000007174">
    <property type="component" value="Unassembled WGS sequence"/>
</dbReference>
<protein>
    <submittedName>
        <fullName evidence="2">Uncharacterized protein</fullName>
    </submittedName>
</protein>
<organism evidence="2 3">
    <name type="scientific">Colletotrichum higginsianum (strain IMI 349063)</name>
    <name type="common">Crucifer anthracnose fungus</name>
    <dbReference type="NCBI Taxonomy" id="759273"/>
    <lineage>
        <taxon>Eukaryota</taxon>
        <taxon>Fungi</taxon>
        <taxon>Dikarya</taxon>
        <taxon>Ascomycota</taxon>
        <taxon>Pezizomycotina</taxon>
        <taxon>Sordariomycetes</taxon>
        <taxon>Hypocreomycetidae</taxon>
        <taxon>Glomerellales</taxon>
        <taxon>Glomerellaceae</taxon>
        <taxon>Colletotrichum</taxon>
        <taxon>Colletotrichum destructivum species complex</taxon>
    </lineage>
</organism>
<dbReference type="EMBL" id="CACQ02007287">
    <property type="protein sequence ID" value="CCF44921.1"/>
    <property type="molecule type" value="Genomic_DNA"/>
</dbReference>
<name>H1VXF9_COLHI</name>
<evidence type="ECO:0000313" key="2">
    <source>
        <dbReference type="EMBL" id="CCF44921.1"/>
    </source>
</evidence>
<feature type="region of interest" description="Disordered" evidence="1">
    <location>
        <begin position="1"/>
        <end position="76"/>
    </location>
</feature>
<dbReference type="HOGENOM" id="CLU_2661174_0_0_1"/>
<evidence type="ECO:0000256" key="1">
    <source>
        <dbReference type="SAM" id="MobiDB-lite"/>
    </source>
</evidence>
<gene>
    <name evidence="2" type="ORF">CH063_14169</name>
</gene>
<dbReference type="eggNOG" id="ENOG502RZF1">
    <property type="taxonomic scope" value="Eukaryota"/>
</dbReference>
<evidence type="ECO:0000313" key="3">
    <source>
        <dbReference type="Proteomes" id="UP000007174"/>
    </source>
</evidence>
<dbReference type="VEuPathDB" id="FungiDB:CH63R_05781"/>
<sequence>MPPRRQQDLPVESSWRLVEGGENDSFDTSILPDLEEDEGFISTDPSQIPSQSFSIGGSQESHHSVQDFMNKADDER</sequence>
<dbReference type="STRING" id="759273.H1VXF9"/>
<proteinExistence type="predicted"/>
<dbReference type="AlphaFoldDB" id="H1VXF9"/>
<feature type="non-terminal residue" evidence="2">
    <location>
        <position position="76"/>
    </location>
</feature>